<feature type="compositionally biased region" description="Low complexity" evidence="1">
    <location>
        <begin position="102"/>
        <end position="119"/>
    </location>
</feature>
<proteinExistence type="predicted"/>
<protein>
    <submittedName>
        <fullName evidence="3">Uncharacterized protein</fullName>
    </submittedName>
</protein>
<feature type="compositionally biased region" description="Basic and acidic residues" evidence="1">
    <location>
        <begin position="79"/>
        <end position="89"/>
    </location>
</feature>
<dbReference type="STRING" id="417292.SAMN05421806_109190"/>
<dbReference type="RefSeq" id="WP_176953860.1">
    <property type="nucleotide sequence ID" value="NZ_FNFF01000009.1"/>
</dbReference>
<keyword evidence="2" id="KW-0732">Signal</keyword>
<dbReference type="EMBL" id="FNFF01000009">
    <property type="protein sequence ID" value="SDK62437.1"/>
    <property type="molecule type" value="Genomic_DNA"/>
</dbReference>
<evidence type="ECO:0000256" key="1">
    <source>
        <dbReference type="SAM" id="MobiDB-lite"/>
    </source>
</evidence>
<evidence type="ECO:0000313" key="4">
    <source>
        <dbReference type="Proteomes" id="UP000199155"/>
    </source>
</evidence>
<feature type="chain" id="PRO_5011735967" evidence="2">
    <location>
        <begin position="42"/>
        <end position="140"/>
    </location>
</feature>
<feature type="region of interest" description="Disordered" evidence="1">
    <location>
        <begin position="37"/>
        <end position="140"/>
    </location>
</feature>
<accession>A0A1G9DF19</accession>
<sequence>MHPDVRTTPRCRTARRPAAALLAAVVLALLAVLGAAGPSPAAPLHQPAVTAASAADHHRPARPHADDGCEPDCGVRAATRKDSPAEHPAPRGPFTARGKETALPAPGRARAPAPAARLPIPDPHAPRADRGRAPPTHSGT</sequence>
<feature type="compositionally biased region" description="Basic and acidic residues" evidence="1">
    <location>
        <begin position="55"/>
        <end position="67"/>
    </location>
</feature>
<evidence type="ECO:0000313" key="3">
    <source>
        <dbReference type="EMBL" id="SDK62437.1"/>
    </source>
</evidence>
<dbReference type="AlphaFoldDB" id="A0A1G9DF19"/>
<feature type="signal peptide" evidence="2">
    <location>
        <begin position="1"/>
        <end position="41"/>
    </location>
</feature>
<reference evidence="3 4" key="1">
    <citation type="submission" date="2016-10" db="EMBL/GenBank/DDBJ databases">
        <authorList>
            <person name="de Groot N.N."/>
        </authorList>
    </citation>
    <scope>NUCLEOTIDE SEQUENCE [LARGE SCALE GENOMIC DNA]</scope>
    <source>
        <strain evidence="3 4">CGMCC 4.5727</strain>
    </source>
</reference>
<dbReference type="Proteomes" id="UP000199155">
    <property type="component" value="Unassembled WGS sequence"/>
</dbReference>
<name>A0A1G9DF19_9ACTN</name>
<evidence type="ECO:0000256" key="2">
    <source>
        <dbReference type="SAM" id="SignalP"/>
    </source>
</evidence>
<organism evidence="3 4">
    <name type="scientific">Streptomyces indicus</name>
    <dbReference type="NCBI Taxonomy" id="417292"/>
    <lineage>
        <taxon>Bacteria</taxon>
        <taxon>Bacillati</taxon>
        <taxon>Actinomycetota</taxon>
        <taxon>Actinomycetes</taxon>
        <taxon>Kitasatosporales</taxon>
        <taxon>Streptomycetaceae</taxon>
        <taxon>Streptomyces</taxon>
    </lineage>
</organism>
<keyword evidence="4" id="KW-1185">Reference proteome</keyword>
<gene>
    <name evidence="3" type="ORF">SAMN05421806_109190</name>
</gene>